<reference evidence="1 2" key="1">
    <citation type="journal article" date="2020" name="Cell">
        <title>Large-Scale Comparative Analyses of Tick Genomes Elucidate Their Genetic Diversity and Vector Capacities.</title>
        <authorList>
            <consortium name="Tick Genome and Microbiome Consortium (TIGMIC)"/>
            <person name="Jia N."/>
            <person name="Wang J."/>
            <person name="Shi W."/>
            <person name="Du L."/>
            <person name="Sun Y."/>
            <person name="Zhan W."/>
            <person name="Jiang J.F."/>
            <person name="Wang Q."/>
            <person name="Zhang B."/>
            <person name="Ji P."/>
            <person name="Bell-Sakyi L."/>
            <person name="Cui X.M."/>
            <person name="Yuan T.T."/>
            <person name="Jiang B.G."/>
            <person name="Yang W.F."/>
            <person name="Lam T.T."/>
            <person name="Chang Q.C."/>
            <person name="Ding S.J."/>
            <person name="Wang X.J."/>
            <person name="Zhu J.G."/>
            <person name="Ruan X.D."/>
            <person name="Zhao L."/>
            <person name="Wei J.T."/>
            <person name="Ye R.Z."/>
            <person name="Que T.C."/>
            <person name="Du C.H."/>
            <person name="Zhou Y.H."/>
            <person name="Cheng J.X."/>
            <person name="Dai P.F."/>
            <person name="Guo W.B."/>
            <person name="Han X.H."/>
            <person name="Huang E.J."/>
            <person name="Li L.F."/>
            <person name="Wei W."/>
            <person name="Gao Y.C."/>
            <person name="Liu J.Z."/>
            <person name="Shao H.Z."/>
            <person name="Wang X."/>
            <person name="Wang C.C."/>
            <person name="Yang T.C."/>
            <person name="Huo Q.B."/>
            <person name="Li W."/>
            <person name="Chen H.Y."/>
            <person name="Chen S.E."/>
            <person name="Zhou L.G."/>
            <person name="Ni X.B."/>
            <person name="Tian J.H."/>
            <person name="Sheng Y."/>
            <person name="Liu T."/>
            <person name="Pan Y.S."/>
            <person name="Xia L.Y."/>
            <person name="Li J."/>
            <person name="Zhao F."/>
            <person name="Cao W.C."/>
        </authorList>
    </citation>
    <scope>NUCLEOTIDE SEQUENCE [LARGE SCALE GENOMIC DNA]</scope>
    <source>
        <strain evidence="1">Iper-2018</strain>
    </source>
</reference>
<protein>
    <submittedName>
        <fullName evidence="1">Uncharacterized protein</fullName>
    </submittedName>
</protein>
<keyword evidence="2" id="KW-1185">Reference proteome</keyword>
<name>A0AC60PHF2_IXOPE</name>
<comment type="caution">
    <text evidence="1">The sequence shown here is derived from an EMBL/GenBank/DDBJ whole genome shotgun (WGS) entry which is preliminary data.</text>
</comment>
<accession>A0AC60PHF2</accession>
<evidence type="ECO:0000313" key="2">
    <source>
        <dbReference type="Proteomes" id="UP000805193"/>
    </source>
</evidence>
<proteinExistence type="predicted"/>
<sequence>MRWAKATLFYSSVHKIHGRASSESGSLFPRREQSTANNARDPERRSPDRTVYSPCLNRQSEPKRETAQTKAKPTGMTIHRSQEVPESDLLGAKPKKPPRTTTTVKPEHSASSTYSNASSSNKTFTKAPPFRNNPRVYSSTVLNDFIMAGKQGLAENTSGNRGHLVMATPKRDSPPKEQRRPKRRVRYKAEIVGSNIIVTREEASLDKKQEGAFDCSKAFAIERQVSIVKEGESSKGISAAKEPPIPTSEEETAVSNQSLEADLKTGQGAEGLNPAKADAFTQLSDDFATDVGDKLATARPCRNSAKCVLQTESFLRALVAVRERLPVIDKLLAVQRCTRTDDNARTWDQDT</sequence>
<dbReference type="Proteomes" id="UP000805193">
    <property type="component" value="Unassembled WGS sequence"/>
</dbReference>
<organism evidence="1 2">
    <name type="scientific">Ixodes persulcatus</name>
    <name type="common">Taiga tick</name>
    <dbReference type="NCBI Taxonomy" id="34615"/>
    <lineage>
        <taxon>Eukaryota</taxon>
        <taxon>Metazoa</taxon>
        <taxon>Ecdysozoa</taxon>
        <taxon>Arthropoda</taxon>
        <taxon>Chelicerata</taxon>
        <taxon>Arachnida</taxon>
        <taxon>Acari</taxon>
        <taxon>Parasitiformes</taxon>
        <taxon>Ixodida</taxon>
        <taxon>Ixodoidea</taxon>
        <taxon>Ixodidae</taxon>
        <taxon>Ixodinae</taxon>
        <taxon>Ixodes</taxon>
    </lineage>
</organism>
<dbReference type="EMBL" id="JABSTQ010010574">
    <property type="protein sequence ID" value="KAG0419814.1"/>
    <property type="molecule type" value="Genomic_DNA"/>
</dbReference>
<gene>
    <name evidence="1" type="ORF">HPB47_003861</name>
</gene>
<evidence type="ECO:0000313" key="1">
    <source>
        <dbReference type="EMBL" id="KAG0419814.1"/>
    </source>
</evidence>